<sequence length="213" mass="23146">MPPLSGGCLLSAATHATSYYPRIPAPLLLAQIPSNLILSAVRLRSSILLQDSHFLTQTPPHTYLLSHRPPPRSSPRTAPGHEYRPPISTPLAFARPRLRRLTLPALTLRPLHWASSQSRAHPERTPALGTHRAHSTAPTPSVTAPSPNHSPTAPGPHSPASLRSRSRTCRQRHLTAAQSKRDFFAVPPIDGGRAPATESGCVGRRFCAEERDL</sequence>
<organism evidence="2 3">
    <name type="scientific">Saguinus oedipus</name>
    <name type="common">Cotton-top tamarin</name>
    <name type="synonym">Oedipomidas oedipus</name>
    <dbReference type="NCBI Taxonomy" id="9490"/>
    <lineage>
        <taxon>Eukaryota</taxon>
        <taxon>Metazoa</taxon>
        <taxon>Chordata</taxon>
        <taxon>Craniata</taxon>
        <taxon>Vertebrata</taxon>
        <taxon>Euteleostomi</taxon>
        <taxon>Mammalia</taxon>
        <taxon>Eutheria</taxon>
        <taxon>Euarchontoglires</taxon>
        <taxon>Primates</taxon>
        <taxon>Haplorrhini</taxon>
        <taxon>Platyrrhini</taxon>
        <taxon>Cebidae</taxon>
        <taxon>Callitrichinae</taxon>
        <taxon>Saguinus</taxon>
    </lineage>
</organism>
<dbReference type="Proteomes" id="UP001266305">
    <property type="component" value="Unassembled WGS sequence"/>
</dbReference>
<protein>
    <submittedName>
        <fullName evidence="2">Uncharacterized protein</fullName>
    </submittedName>
</protein>
<accession>A0ABQ9V5B4</accession>
<evidence type="ECO:0000256" key="1">
    <source>
        <dbReference type="SAM" id="MobiDB-lite"/>
    </source>
</evidence>
<name>A0ABQ9V5B4_SAGOE</name>
<feature type="compositionally biased region" description="Low complexity" evidence="1">
    <location>
        <begin position="135"/>
        <end position="147"/>
    </location>
</feature>
<evidence type="ECO:0000313" key="3">
    <source>
        <dbReference type="Proteomes" id="UP001266305"/>
    </source>
</evidence>
<feature type="region of interest" description="Disordered" evidence="1">
    <location>
        <begin position="114"/>
        <end position="171"/>
    </location>
</feature>
<reference evidence="2 3" key="1">
    <citation type="submission" date="2023-05" db="EMBL/GenBank/DDBJ databases">
        <title>B98-5 Cell Line De Novo Hybrid Assembly: An Optical Mapping Approach.</title>
        <authorList>
            <person name="Kananen K."/>
            <person name="Auerbach J.A."/>
            <person name="Kautto E."/>
            <person name="Blachly J.S."/>
        </authorList>
    </citation>
    <scope>NUCLEOTIDE SEQUENCE [LARGE SCALE GENOMIC DNA]</scope>
    <source>
        <strain evidence="2">B95-8</strain>
        <tissue evidence="2">Cell line</tissue>
    </source>
</reference>
<comment type="caution">
    <text evidence="2">The sequence shown here is derived from an EMBL/GenBank/DDBJ whole genome shotgun (WGS) entry which is preliminary data.</text>
</comment>
<keyword evidence="3" id="KW-1185">Reference proteome</keyword>
<dbReference type="EMBL" id="JASSZA010000008">
    <property type="protein sequence ID" value="KAK2103627.1"/>
    <property type="molecule type" value="Genomic_DNA"/>
</dbReference>
<feature type="region of interest" description="Disordered" evidence="1">
    <location>
        <begin position="60"/>
        <end position="91"/>
    </location>
</feature>
<evidence type="ECO:0000313" key="2">
    <source>
        <dbReference type="EMBL" id="KAK2103627.1"/>
    </source>
</evidence>
<gene>
    <name evidence="2" type="ORF">P7K49_017483</name>
</gene>
<proteinExistence type="predicted"/>